<dbReference type="OrthoDB" id="10670627at2759"/>
<evidence type="ECO:0000313" key="3">
    <source>
        <dbReference type="Proteomes" id="UP000215335"/>
    </source>
</evidence>
<comment type="caution">
    <text evidence="2">The sequence shown here is derived from an EMBL/GenBank/DDBJ whole genome shotgun (WGS) entry which is preliminary data.</text>
</comment>
<proteinExistence type="predicted"/>
<feature type="region of interest" description="Disordered" evidence="1">
    <location>
        <begin position="121"/>
        <end position="173"/>
    </location>
</feature>
<keyword evidence="3" id="KW-1185">Reference proteome</keyword>
<feature type="region of interest" description="Disordered" evidence="1">
    <location>
        <begin position="288"/>
        <end position="309"/>
    </location>
</feature>
<feature type="compositionally biased region" description="Low complexity" evidence="1">
    <location>
        <begin position="254"/>
        <end position="272"/>
    </location>
</feature>
<dbReference type="Proteomes" id="UP000215335">
    <property type="component" value="Unassembled WGS sequence"/>
</dbReference>
<feature type="region of interest" description="Disordered" evidence="1">
    <location>
        <begin position="232"/>
        <end position="272"/>
    </location>
</feature>
<evidence type="ECO:0000256" key="1">
    <source>
        <dbReference type="SAM" id="MobiDB-lite"/>
    </source>
</evidence>
<gene>
    <name evidence="2" type="ORF">TSAR_013315</name>
</gene>
<protein>
    <submittedName>
        <fullName evidence="2">Uncharacterized protein</fullName>
    </submittedName>
</protein>
<feature type="non-terminal residue" evidence="2">
    <location>
        <position position="1"/>
    </location>
</feature>
<dbReference type="EMBL" id="NNAY01003383">
    <property type="protein sequence ID" value="OXU19503.1"/>
    <property type="molecule type" value="Genomic_DNA"/>
</dbReference>
<feature type="region of interest" description="Disordered" evidence="1">
    <location>
        <begin position="28"/>
        <end position="83"/>
    </location>
</feature>
<name>A0A232EMB4_9HYME</name>
<feature type="compositionally biased region" description="Polar residues" evidence="1">
    <location>
        <begin position="51"/>
        <end position="62"/>
    </location>
</feature>
<sequence length="580" mass="62517">VIFIAVVVAAEASRAPRAFDSEYREFPPYIESPTPPPRPSFLRSFSRHESSSPTFYSRPQSLSDRESDIFGEGPPSRPPYREGRIFLADSPFSSSYFLSSRPESFDWEGPTDFREGQVITYEYKGPPPPLPTKDSRKQAFGPADKQASGDPNNEHRATKPKEDQNNQQQEHRTITETRQPLSFGGHSSHLSFGNHGLGFASVADVTSVDINPLAVAQLTATTKAAAATALRTSASTVSMQSSSTSGIEVSRQHPSTNPTSSESPTSAAATSPSLKIAGAASSQAAQSTFNEVASTTPTTTTSKNPSVTPKFNFDSGHRINGATVKYYVSPKTAYDLRAIAHELPAPTHGLLPIESGKQQLQLSGIKQNLFFYDTKNSQPFSNEQLQQIQQQLHGQNSDSNVSPVRFSIPTSLIPTNPPGTGQMKLTYSPVDFARSPLSLPAVPNAYTSGQNHIDMTQLKLNSAGTSGPSNPSYYFIQPQGQAKPAAQIGSTIPLGSFYLLPNNVQAKQPIQQAVQVNPGISPGLQLQLSGFGGIEYLVSSSNPEQMRPAGIDAGKGIALQEQYRPAETMLTKIGFGQNLW</sequence>
<evidence type="ECO:0000313" key="2">
    <source>
        <dbReference type="EMBL" id="OXU19503.1"/>
    </source>
</evidence>
<accession>A0A232EMB4</accession>
<feature type="compositionally biased region" description="Low complexity" evidence="1">
    <location>
        <begin position="232"/>
        <end position="245"/>
    </location>
</feature>
<organism evidence="2 3">
    <name type="scientific">Trichomalopsis sarcophagae</name>
    <dbReference type="NCBI Taxonomy" id="543379"/>
    <lineage>
        <taxon>Eukaryota</taxon>
        <taxon>Metazoa</taxon>
        <taxon>Ecdysozoa</taxon>
        <taxon>Arthropoda</taxon>
        <taxon>Hexapoda</taxon>
        <taxon>Insecta</taxon>
        <taxon>Pterygota</taxon>
        <taxon>Neoptera</taxon>
        <taxon>Endopterygota</taxon>
        <taxon>Hymenoptera</taxon>
        <taxon>Apocrita</taxon>
        <taxon>Proctotrupomorpha</taxon>
        <taxon>Chalcidoidea</taxon>
        <taxon>Pteromalidae</taxon>
        <taxon>Pteromalinae</taxon>
        <taxon>Trichomalopsis</taxon>
    </lineage>
</organism>
<feature type="compositionally biased region" description="Basic and acidic residues" evidence="1">
    <location>
        <begin position="152"/>
        <end position="173"/>
    </location>
</feature>
<dbReference type="AlphaFoldDB" id="A0A232EMB4"/>
<feature type="compositionally biased region" description="Low complexity" evidence="1">
    <location>
        <begin position="294"/>
        <end position="309"/>
    </location>
</feature>
<reference evidence="2 3" key="1">
    <citation type="journal article" date="2017" name="Curr. Biol.">
        <title>The Evolution of Venom by Co-option of Single-Copy Genes.</title>
        <authorList>
            <person name="Martinson E.O."/>
            <person name="Mrinalini"/>
            <person name="Kelkar Y.D."/>
            <person name="Chang C.H."/>
            <person name="Werren J.H."/>
        </authorList>
    </citation>
    <scope>NUCLEOTIDE SEQUENCE [LARGE SCALE GENOMIC DNA]</scope>
    <source>
        <strain evidence="2 3">Alberta</strain>
        <tissue evidence="2">Whole body</tissue>
    </source>
</reference>